<dbReference type="OrthoDB" id="5422012at2"/>
<gene>
    <name evidence="2" type="ORF">DO021_20965</name>
    <name evidence="1" type="ORF">EYB58_06610</name>
</gene>
<reference evidence="2 3" key="1">
    <citation type="submission" date="2018-06" db="EMBL/GenBank/DDBJ databases">
        <title>Complete Genome Sequence of Desulfobacter hydrogenophilus (DSM3380).</title>
        <authorList>
            <person name="Marietou A."/>
            <person name="Schreiber L."/>
            <person name="Marshall I."/>
            <person name="Jorgensen B."/>
        </authorList>
    </citation>
    <scope>NUCLEOTIDE SEQUENCE [LARGE SCALE GENOMIC DNA]</scope>
    <source>
        <strain evidence="2 3">DSM 3380</strain>
    </source>
</reference>
<proteinExistence type="predicted"/>
<reference evidence="1 4" key="2">
    <citation type="submission" date="2019-02" db="EMBL/GenBank/DDBJ databases">
        <title>Complete genome sequence of Desulfobacter hydrogenophilus AcRS1.</title>
        <authorList>
            <person name="Marietou A."/>
            <person name="Lund M.B."/>
            <person name="Marshall I.P.G."/>
            <person name="Schreiber L."/>
            <person name="Jorgensen B."/>
        </authorList>
    </citation>
    <scope>NUCLEOTIDE SEQUENCE [LARGE SCALE GENOMIC DNA]</scope>
    <source>
        <strain evidence="1 4">AcRS1</strain>
    </source>
</reference>
<sequence length="177" mass="20023">MHTVYIDASSAILLYKAGLFVPCTQYFSIIMETHVYKEVGVPDHPGANFFLSMVQKNSVKVCRADTDRQDNINLPENMDLGERQTLVLYFQNVDPDQPSFITIDDAKGARFCLRHKVPFINALLVPKILWFAGILNKNDYLNKTAFVIGIGRYSKTVIEKAKALSPSDLAMFIPYEI</sequence>
<evidence type="ECO:0000313" key="2">
    <source>
        <dbReference type="EMBL" id="RAM00091.1"/>
    </source>
</evidence>
<evidence type="ECO:0000313" key="1">
    <source>
        <dbReference type="EMBL" id="QBH12612.1"/>
    </source>
</evidence>
<dbReference type="EMBL" id="QLNI01000066">
    <property type="protein sequence ID" value="RAM00091.1"/>
    <property type="molecule type" value="Genomic_DNA"/>
</dbReference>
<name>A0A328F6F5_9BACT</name>
<dbReference type="EMBL" id="CP036313">
    <property type="protein sequence ID" value="QBH12612.1"/>
    <property type="molecule type" value="Genomic_DNA"/>
</dbReference>
<protein>
    <recommendedName>
        <fullName evidence="5">DUF4411 family protein</fullName>
    </recommendedName>
</protein>
<accession>A0A328F6F5</accession>
<evidence type="ECO:0008006" key="5">
    <source>
        <dbReference type="Google" id="ProtNLM"/>
    </source>
</evidence>
<dbReference type="AlphaFoldDB" id="A0A328F6F5"/>
<evidence type="ECO:0000313" key="3">
    <source>
        <dbReference type="Proteomes" id="UP000248798"/>
    </source>
</evidence>
<dbReference type="Proteomes" id="UP000248798">
    <property type="component" value="Unassembled WGS sequence"/>
</dbReference>
<keyword evidence="4" id="KW-1185">Reference proteome</keyword>
<dbReference type="Proteomes" id="UP000293902">
    <property type="component" value="Chromosome"/>
</dbReference>
<organism evidence="2 3">
    <name type="scientific">Desulfobacter hydrogenophilus</name>
    <dbReference type="NCBI Taxonomy" id="2291"/>
    <lineage>
        <taxon>Bacteria</taxon>
        <taxon>Pseudomonadati</taxon>
        <taxon>Thermodesulfobacteriota</taxon>
        <taxon>Desulfobacteria</taxon>
        <taxon>Desulfobacterales</taxon>
        <taxon>Desulfobacteraceae</taxon>
        <taxon>Desulfobacter</taxon>
    </lineage>
</organism>
<evidence type="ECO:0000313" key="4">
    <source>
        <dbReference type="Proteomes" id="UP000293902"/>
    </source>
</evidence>
<dbReference type="RefSeq" id="WP_111960312.1">
    <property type="nucleotide sequence ID" value="NZ_CP036313.1"/>
</dbReference>